<feature type="signal peptide" evidence="1">
    <location>
        <begin position="1"/>
        <end position="22"/>
    </location>
</feature>
<evidence type="ECO:0000313" key="3">
    <source>
        <dbReference type="EMBL" id="MBM3331863.1"/>
    </source>
</evidence>
<accession>A0A937XED1</accession>
<dbReference type="Pfam" id="PF13860">
    <property type="entry name" value="FlgD_ig"/>
    <property type="match status" value="1"/>
</dbReference>
<sequence>MTRMTALILGVFCVLCGSSALAQPYKCDWSVAGIGGGEMTGNYKCGSTVGQTAAGPITGANYWALIGFWQPEGATGVREAQWSSGQAFKTRLYRPFPTPAARSVTIRYTLDAERQTLLQVHDLTGRAVRTLCASSMKRGAYSVTWNGRDDRGRSTATGVYFVRLNAGDYRATEKVVLQK</sequence>
<dbReference type="NCBIfam" id="TIGR04183">
    <property type="entry name" value="Por_Secre_tail"/>
    <property type="match status" value="1"/>
</dbReference>
<feature type="domain" description="FlgD/Vpr Ig-like" evidence="2">
    <location>
        <begin position="103"/>
        <end position="166"/>
    </location>
</feature>
<reference evidence="3" key="1">
    <citation type="submission" date="2019-03" db="EMBL/GenBank/DDBJ databases">
        <title>Lake Tanganyika Metagenome-Assembled Genomes (MAGs).</title>
        <authorList>
            <person name="Tran P."/>
        </authorList>
    </citation>
    <scope>NUCLEOTIDE SEQUENCE</scope>
    <source>
        <strain evidence="3">K_DeepCast_150m_m2_040</strain>
    </source>
</reference>
<dbReference type="EMBL" id="VGIR01000047">
    <property type="protein sequence ID" value="MBM3331863.1"/>
    <property type="molecule type" value="Genomic_DNA"/>
</dbReference>
<evidence type="ECO:0000256" key="1">
    <source>
        <dbReference type="SAM" id="SignalP"/>
    </source>
</evidence>
<evidence type="ECO:0000313" key="4">
    <source>
        <dbReference type="Proteomes" id="UP000779900"/>
    </source>
</evidence>
<dbReference type="Proteomes" id="UP000779900">
    <property type="component" value="Unassembled WGS sequence"/>
</dbReference>
<feature type="chain" id="PRO_5037942663" evidence="1">
    <location>
        <begin position="23"/>
        <end position="179"/>
    </location>
</feature>
<protein>
    <submittedName>
        <fullName evidence="3">T9SS type A sorting domain-containing protein</fullName>
    </submittedName>
</protein>
<organism evidence="3 4">
    <name type="scientific">candidate division WOR-3 bacterium</name>
    <dbReference type="NCBI Taxonomy" id="2052148"/>
    <lineage>
        <taxon>Bacteria</taxon>
        <taxon>Bacteria division WOR-3</taxon>
    </lineage>
</organism>
<dbReference type="InterPro" id="IPR026444">
    <property type="entry name" value="Secre_tail"/>
</dbReference>
<dbReference type="Gene3D" id="2.60.40.4070">
    <property type="match status" value="1"/>
</dbReference>
<evidence type="ECO:0000259" key="2">
    <source>
        <dbReference type="Pfam" id="PF13860"/>
    </source>
</evidence>
<gene>
    <name evidence="3" type="ORF">FJY68_08445</name>
</gene>
<name>A0A937XED1_UNCW3</name>
<keyword evidence="1" id="KW-0732">Signal</keyword>
<comment type="caution">
    <text evidence="3">The sequence shown here is derived from an EMBL/GenBank/DDBJ whole genome shotgun (WGS) entry which is preliminary data.</text>
</comment>
<dbReference type="AlphaFoldDB" id="A0A937XED1"/>
<proteinExistence type="predicted"/>
<dbReference type="InterPro" id="IPR025965">
    <property type="entry name" value="FlgD/Vpr_Ig-like"/>
</dbReference>